<keyword evidence="15" id="KW-1185">Reference proteome</keyword>
<feature type="transmembrane region" description="Helical" evidence="13">
    <location>
        <begin position="131"/>
        <end position="153"/>
    </location>
</feature>
<dbReference type="PANTHER" id="PTHR43141">
    <property type="entry name" value="CYTOCHROME BD2 SUBUNIT II"/>
    <property type="match status" value="1"/>
</dbReference>
<evidence type="ECO:0000256" key="2">
    <source>
        <dbReference type="ARBA" id="ARBA00007543"/>
    </source>
</evidence>
<evidence type="ECO:0000313" key="15">
    <source>
        <dbReference type="Proteomes" id="UP001500804"/>
    </source>
</evidence>
<evidence type="ECO:0000256" key="13">
    <source>
        <dbReference type="SAM" id="Phobius"/>
    </source>
</evidence>
<evidence type="ECO:0000256" key="7">
    <source>
        <dbReference type="ARBA" id="ARBA00022723"/>
    </source>
</evidence>
<dbReference type="Proteomes" id="UP001500804">
    <property type="component" value="Unassembled WGS sequence"/>
</dbReference>
<evidence type="ECO:0000256" key="1">
    <source>
        <dbReference type="ARBA" id="ARBA00004651"/>
    </source>
</evidence>
<keyword evidence="5" id="KW-0349">Heme</keyword>
<evidence type="ECO:0000256" key="9">
    <source>
        <dbReference type="ARBA" id="ARBA00022989"/>
    </source>
</evidence>
<feature type="transmembrane region" description="Helical" evidence="13">
    <location>
        <begin position="342"/>
        <end position="360"/>
    </location>
</feature>
<gene>
    <name evidence="14" type="ORF">GCM10023320_01460</name>
</gene>
<keyword evidence="11 13" id="KW-0472">Membrane</keyword>
<evidence type="ECO:0000313" key="14">
    <source>
        <dbReference type="EMBL" id="GAA5110103.1"/>
    </source>
</evidence>
<comment type="subcellular location">
    <subcellularLocation>
        <location evidence="1">Cell membrane</location>
        <topology evidence="1">Multi-pass membrane protein</topology>
    </subcellularLocation>
</comment>
<feature type="transmembrane region" description="Helical" evidence="13">
    <location>
        <begin position="165"/>
        <end position="187"/>
    </location>
</feature>
<evidence type="ECO:0000256" key="4">
    <source>
        <dbReference type="ARBA" id="ARBA00022475"/>
    </source>
</evidence>
<comment type="similarity">
    <text evidence="2">Belongs to the cytochrome ubiquinol oxidase subunit 2 family.</text>
</comment>
<evidence type="ECO:0008006" key="16">
    <source>
        <dbReference type="Google" id="ProtNLM"/>
    </source>
</evidence>
<feature type="region of interest" description="Disordered" evidence="12">
    <location>
        <begin position="368"/>
        <end position="391"/>
    </location>
</feature>
<evidence type="ECO:0000256" key="12">
    <source>
        <dbReference type="SAM" id="MobiDB-lite"/>
    </source>
</evidence>
<evidence type="ECO:0000256" key="8">
    <source>
        <dbReference type="ARBA" id="ARBA00022982"/>
    </source>
</evidence>
<reference evidence="15" key="1">
    <citation type="journal article" date="2019" name="Int. J. Syst. Evol. Microbiol.">
        <title>The Global Catalogue of Microorganisms (GCM) 10K type strain sequencing project: providing services to taxonomists for standard genome sequencing and annotation.</title>
        <authorList>
            <consortium name="The Broad Institute Genomics Platform"/>
            <consortium name="The Broad Institute Genome Sequencing Center for Infectious Disease"/>
            <person name="Wu L."/>
            <person name="Ma J."/>
        </authorList>
    </citation>
    <scope>NUCLEOTIDE SEQUENCE [LARGE SCALE GENOMIC DNA]</scope>
    <source>
        <strain evidence="15">JCM 18302</strain>
    </source>
</reference>
<dbReference type="EMBL" id="BAABJO010000001">
    <property type="protein sequence ID" value="GAA5110103.1"/>
    <property type="molecule type" value="Genomic_DNA"/>
</dbReference>
<feature type="transmembrane region" description="Helical" evidence="13">
    <location>
        <begin position="52"/>
        <end position="69"/>
    </location>
</feature>
<keyword evidence="9 13" id="KW-1133">Transmembrane helix</keyword>
<keyword evidence="7" id="KW-0479">Metal-binding</keyword>
<evidence type="ECO:0000256" key="5">
    <source>
        <dbReference type="ARBA" id="ARBA00022617"/>
    </source>
</evidence>
<evidence type="ECO:0000256" key="6">
    <source>
        <dbReference type="ARBA" id="ARBA00022692"/>
    </source>
</evidence>
<protein>
    <recommendedName>
        <fullName evidence="16">Cytochrome d ubiquinol oxidase subunit II</fullName>
    </recommendedName>
</protein>
<keyword evidence="8" id="KW-0249">Electron transport</keyword>
<feature type="transmembrane region" description="Helical" evidence="13">
    <location>
        <begin position="193"/>
        <end position="213"/>
    </location>
</feature>
<feature type="transmembrane region" description="Helical" evidence="13">
    <location>
        <begin position="89"/>
        <end position="111"/>
    </location>
</feature>
<organism evidence="14 15">
    <name type="scientific">Pseudonocardia adelaidensis</name>
    <dbReference type="NCBI Taxonomy" id="648754"/>
    <lineage>
        <taxon>Bacteria</taxon>
        <taxon>Bacillati</taxon>
        <taxon>Actinomycetota</taxon>
        <taxon>Actinomycetes</taxon>
        <taxon>Pseudonocardiales</taxon>
        <taxon>Pseudonocardiaceae</taxon>
        <taxon>Pseudonocardia</taxon>
    </lineage>
</organism>
<dbReference type="InterPro" id="IPR003317">
    <property type="entry name" value="Cyt-d_oxidase_su2"/>
</dbReference>
<evidence type="ECO:0000256" key="3">
    <source>
        <dbReference type="ARBA" id="ARBA00022448"/>
    </source>
</evidence>
<evidence type="ECO:0000256" key="11">
    <source>
        <dbReference type="ARBA" id="ARBA00023136"/>
    </source>
</evidence>
<keyword evidence="3" id="KW-0813">Transport</keyword>
<evidence type="ECO:0000256" key="10">
    <source>
        <dbReference type="ARBA" id="ARBA00023004"/>
    </source>
</evidence>
<feature type="transmembrane region" description="Helical" evidence="13">
    <location>
        <begin position="220"/>
        <end position="238"/>
    </location>
</feature>
<accession>A0ABP9N7Q0</accession>
<keyword evidence="6 13" id="KW-0812">Transmembrane</keyword>
<comment type="caution">
    <text evidence="14">The sequence shown here is derived from an EMBL/GenBank/DDBJ whole genome shotgun (WGS) entry which is preliminary data.</text>
</comment>
<sequence>MLHGVVGRDEGGRDVAVRSIGPVWDGNEVWLITAVAATFAAFPAWYATMLSGFYPLILVVLVALILRGVSFEFRAHAPGERSRRFWDGALTWGSLVVPLGLGIVLGGLLGGVPIDPRQEFVGGLGDLFRPYAVAAGVTVTLICLLHGAAFLALRTTGDLRLRALRVGRILGPIVALVVLAFVAWTRVVSGPGVLLSVVELGAVLAAVAAAALVRSGRDGAAFAATSATMAAVVVSIFTELYPRVMVSSLGAANDLTVTGSAASPYALRVMTVVLVVLLPVVLGYQGWTYHVFRKRLSGAPGDGDGDEPGPPPRTAAAGPDSGAGRRIEPAPASSSPRAMTRLAWLLLAWVVARLIARFMAALTPAAPGAVGAGAERHGQRSTGSGGRRRCS</sequence>
<proteinExistence type="inferred from homology"/>
<feature type="transmembrane region" description="Helical" evidence="13">
    <location>
        <begin position="265"/>
        <end position="287"/>
    </location>
</feature>
<dbReference type="PANTHER" id="PTHR43141:SF5">
    <property type="entry name" value="CYTOCHROME BD-I UBIQUINOL OXIDASE SUBUNIT 2"/>
    <property type="match status" value="1"/>
</dbReference>
<keyword evidence="4" id="KW-1003">Cell membrane</keyword>
<feature type="region of interest" description="Disordered" evidence="12">
    <location>
        <begin position="300"/>
        <end position="333"/>
    </location>
</feature>
<dbReference type="NCBIfam" id="TIGR00203">
    <property type="entry name" value="cydB"/>
    <property type="match status" value="1"/>
</dbReference>
<dbReference type="Pfam" id="PF02322">
    <property type="entry name" value="Cyt_bd_oxida_II"/>
    <property type="match status" value="1"/>
</dbReference>
<name>A0ABP9N7Q0_9PSEU</name>
<keyword evidence="10" id="KW-0408">Iron</keyword>